<accession>A0A7S2HGT9</accession>
<feature type="domain" description="Methyltransferase FkbM" evidence="2">
    <location>
        <begin position="112"/>
        <end position="280"/>
    </location>
</feature>
<keyword evidence="1" id="KW-0732">Signal</keyword>
<dbReference type="Gene3D" id="3.40.50.150">
    <property type="entry name" value="Vaccinia Virus protein VP39"/>
    <property type="match status" value="1"/>
</dbReference>
<dbReference type="SUPFAM" id="SSF53335">
    <property type="entry name" value="S-adenosyl-L-methionine-dependent methyltransferases"/>
    <property type="match status" value="1"/>
</dbReference>
<evidence type="ECO:0000313" key="3">
    <source>
        <dbReference type="EMBL" id="CAD9490269.1"/>
    </source>
</evidence>
<name>A0A7S2HGT9_9DINO</name>
<evidence type="ECO:0000256" key="1">
    <source>
        <dbReference type="SAM" id="SignalP"/>
    </source>
</evidence>
<reference evidence="3" key="1">
    <citation type="submission" date="2021-01" db="EMBL/GenBank/DDBJ databases">
        <authorList>
            <person name="Corre E."/>
            <person name="Pelletier E."/>
            <person name="Niang G."/>
            <person name="Scheremetjew M."/>
            <person name="Finn R."/>
            <person name="Kale V."/>
            <person name="Holt S."/>
            <person name="Cochrane G."/>
            <person name="Meng A."/>
            <person name="Brown T."/>
            <person name="Cohen L."/>
        </authorList>
    </citation>
    <scope>NUCLEOTIDE SEQUENCE</scope>
    <source>
        <strain evidence="3">CCMP2222</strain>
    </source>
</reference>
<dbReference type="CDD" id="cd02440">
    <property type="entry name" value="AdoMet_MTases"/>
    <property type="match status" value="1"/>
</dbReference>
<organism evidence="3">
    <name type="scientific">Alexandrium andersonii</name>
    <dbReference type="NCBI Taxonomy" id="327968"/>
    <lineage>
        <taxon>Eukaryota</taxon>
        <taxon>Sar</taxon>
        <taxon>Alveolata</taxon>
        <taxon>Dinophyceae</taxon>
        <taxon>Gonyaulacales</taxon>
        <taxon>Pyrocystaceae</taxon>
        <taxon>Alexandrium</taxon>
    </lineage>
</organism>
<proteinExistence type="predicted"/>
<gene>
    <name evidence="3" type="ORF">AAND1436_LOCUS34957</name>
</gene>
<dbReference type="InterPro" id="IPR052514">
    <property type="entry name" value="SAM-dependent_MTase"/>
</dbReference>
<dbReference type="NCBIfam" id="TIGR01444">
    <property type="entry name" value="fkbM_fam"/>
    <property type="match status" value="1"/>
</dbReference>
<dbReference type="InterPro" id="IPR029063">
    <property type="entry name" value="SAM-dependent_MTases_sf"/>
</dbReference>
<dbReference type="AlphaFoldDB" id="A0A7S2HGT9"/>
<dbReference type="InterPro" id="IPR006342">
    <property type="entry name" value="FkbM_mtfrase"/>
</dbReference>
<dbReference type="Pfam" id="PF05050">
    <property type="entry name" value="Methyltransf_21"/>
    <property type="match status" value="1"/>
</dbReference>
<protein>
    <recommendedName>
        <fullName evidence="2">Methyltransferase FkbM domain-containing protein</fullName>
    </recommendedName>
</protein>
<dbReference type="EMBL" id="HBGQ01072847">
    <property type="protein sequence ID" value="CAD9490269.1"/>
    <property type="molecule type" value="Transcribed_RNA"/>
</dbReference>
<dbReference type="PANTHER" id="PTHR34203:SF15">
    <property type="entry name" value="SLL1173 PROTEIN"/>
    <property type="match status" value="1"/>
</dbReference>
<dbReference type="PANTHER" id="PTHR34203">
    <property type="entry name" value="METHYLTRANSFERASE, FKBM FAMILY PROTEIN"/>
    <property type="match status" value="1"/>
</dbReference>
<evidence type="ECO:0000259" key="2">
    <source>
        <dbReference type="Pfam" id="PF05050"/>
    </source>
</evidence>
<feature type="signal peptide" evidence="1">
    <location>
        <begin position="1"/>
        <end position="24"/>
    </location>
</feature>
<feature type="chain" id="PRO_5030851198" description="Methyltransferase FkbM domain-containing protein" evidence="1">
    <location>
        <begin position="25"/>
        <end position="311"/>
    </location>
</feature>
<sequence length="311" mass="34009">MAGSGSASLLSWVLLLRAVVVSEALRALQSRDSEMGPTLLHWQDVSNKDVNTTGMVLTAMRAPLGGSVPIFTYDSLEDRGISKDIQKTGSWEEDTLRILCDILRDSPGNYLDVGANLGAFSFPLLPCLKGREVYAVEAVPRNVEHLIASLRKAQYPNFTIIPNAVGSPSDPLALTMNVDTYSKGASAVAGYRPDRPTFSQSTVKRTTLDAILAAEPGMKNLVLMKMDIEGSEGHALEGAETLMSTFPPCFLQIELIAKYLDAAGTPIRDVLDRLNAWGYETMFADPVVGKAFLAWQRDTKECVRRLQERAR</sequence>